<evidence type="ECO:0000256" key="5">
    <source>
        <dbReference type="ARBA" id="ARBA00023136"/>
    </source>
</evidence>
<feature type="transmembrane region" description="Helical" evidence="6">
    <location>
        <begin position="188"/>
        <end position="207"/>
    </location>
</feature>
<name>N0BCK0_9EURY</name>
<reference evidence="8 9" key="1">
    <citation type="journal article" date="2013" name="Genome Announc.">
        <title>Complete Genome Sequence of the Thermophilic and Facultatively Chemolithoautotrophic Sulfate Reducer Archaeoglobus sulfaticallidus Strain PM70-1T.</title>
        <authorList>
            <person name="Stokke R."/>
            <person name="Hocking W.P."/>
            <person name="Steinsbu B.O."/>
            <person name="Steen I.H."/>
        </authorList>
    </citation>
    <scope>NUCLEOTIDE SEQUENCE [LARGE SCALE GENOMIC DNA]</scope>
    <source>
        <strain evidence="8">PM70-1</strain>
    </source>
</reference>
<evidence type="ECO:0000256" key="2">
    <source>
        <dbReference type="ARBA" id="ARBA00022475"/>
    </source>
</evidence>
<keyword evidence="4 6" id="KW-1133">Transmembrane helix</keyword>
<evidence type="ECO:0000313" key="8">
    <source>
        <dbReference type="EMBL" id="AGK60733.1"/>
    </source>
</evidence>
<dbReference type="eggNOG" id="arCOG00271">
    <property type="taxonomic scope" value="Archaea"/>
</dbReference>
<keyword evidence="9" id="KW-1185">Reference proteome</keyword>
<comment type="subcellular location">
    <subcellularLocation>
        <location evidence="1">Cell membrane</location>
        <topology evidence="1">Multi-pass membrane protein</topology>
    </subcellularLocation>
</comment>
<feature type="domain" description="EamA" evidence="7">
    <location>
        <begin position="158"/>
        <end position="292"/>
    </location>
</feature>
<dbReference type="InterPro" id="IPR037185">
    <property type="entry name" value="EmrE-like"/>
</dbReference>
<accession>N0BCK0</accession>
<keyword evidence="2" id="KW-1003">Cell membrane</keyword>
<evidence type="ECO:0000256" key="3">
    <source>
        <dbReference type="ARBA" id="ARBA00022692"/>
    </source>
</evidence>
<dbReference type="PANTHER" id="PTHR32322:SF18">
    <property type="entry name" value="S-ADENOSYLMETHIONINE_S-ADENOSYLHOMOCYSTEINE TRANSPORTER"/>
    <property type="match status" value="1"/>
</dbReference>
<dbReference type="InterPro" id="IPR000620">
    <property type="entry name" value="EamA_dom"/>
</dbReference>
<dbReference type="GO" id="GO:0005886">
    <property type="term" value="C:plasma membrane"/>
    <property type="evidence" value="ECO:0007669"/>
    <property type="project" value="UniProtKB-SubCell"/>
</dbReference>
<evidence type="ECO:0000313" key="9">
    <source>
        <dbReference type="Proteomes" id="UP000013307"/>
    </source>
</evidence>
<organism evidence="8 9">
    <name type="scientific">Archaeoglobus sulfaticallidus PM70-1</name>
    <dbReference type="NCBI Taxonomy" id="387631"/>
    <lineage>
        <taxon>Archaea</taxon>
        <taxon>Methanobacteriati</taxon>
        <taxon>Methanobacteriota</taxon>
        <taxon>Archaeoglobi</taxon>
        <taxon>Archaeoglobales</taxon>
        <taxon>Archaeoglobaceae</taxon>
        <taxon>Archaeoglobus</taxon>
    </lineage>
</organism>
<feature type="transmembrane region" description="Helical" evidence="6">
    <location>
        <begin position="128"/>
        <end position="145"/>
    </location>
</feature>
<dbReference type="InterPro" id="IPR050638">
    <property type="entry name" value="AA-Vitamin_Transporters"/>
</dbReference>
<dbReference type="PANTHER" id="PTHR32322">
    <property type="entry name" value="INNER MEMBRANE TRANSPORTER"/>
    <property type="match status" value="1"/>
</dbReference>
<gene>
    <name evidence="8" type="ORF">Asulf_00716</name>
</gene>
<evidence type="ECO:0000256" key="4">
    <source>
        <dbReference type="ARBA" id="ARBA00022989"/>
    </source>
</evidence>
<dbReference type="KEGG" id="ast:Asulf_00716"/>
<dbReference type="RefSeq" id="WP_015590332.1">
    <property type="nucleotide sequence ID" value="NC_021169.1"/>
</dbReference>
<dbReference type="SUPFAM" id="SSF103481">
    <property type="entry name" value="Multidrug resistance efflux transporter EmrE"/>
    <property type="match status" value="2"/>
</dbReference>
<dbReference type="HOGENOM" id="CLU_033863_4_2_2"/>
<dbReference type="AlphaFoldDB" id="N0BCK0"/>
<evidence type="ECO:0000259" key="7">
    <source>
        <dbReference type="Pfam" id="PF00892"/>
    </source>
</evidence>
<keyword evidence="5 6" id="KW-0472">Membrane</keyword>
<evidence type="ECO:0000256" key="1">
    <source>
        <dbReference type="ARBA" id="ARBA00004651"/>
    </source>
</evidence>
<feature type="transmembrane region" description="Helical" evidence="6">
    <location>
        <begin position="12"/>
        <end position="31"/>
    </location>
</feature>
<keyword evidence="3 6" id="KW-0812">Transmembrane</keyword>
<dbReference type="Pfam" id="PF00892">
    <property type="entry name" value="EamA"/>
    <property type="match status" value="2"/>
</dbReference>
<dbReference type="GeneID" id="15392359"/>
<feature type="transmembrane region" description="Helical" evidence="6">
    <location>
        <begin position="73"/>
        <end position="97"/>
    </location>
</feature>
<dbReference type="STRING" id="387631.Asulf_00716"/>
<feature type="transmembrane region" description="Helical" evidence="6">
    <location>
        <begin position="251"/>
        <end position="268"/>
    </location>
</feature>
<feature type="transmembrane region" description="Helical" evidence="6">
    <location>
        <begin position="219"/>
        <end position="239"/>
    </location>
</feature>
<evidence type="ECO:0000256" key="6">
    <source>
        <dbReference type="SAM" id="Phobius"/>
    </source>
</evidence>
<feature type="transmembrane region" description="Helical" evidence="6">
    <location>
        <begin position="103"/>
        <end position="121"/>
    </location>
</feature>
<sequence>MAESSAENLRGVHVLALLITMLIWAGSFVFIKISLREIGPFNLAFYRFILASPALLLVVYFRKKFQLLDAKDIPKILVLAITGVTLLYAVQFVALVYTTATNSSILINSSVIFIAIMSLFLGERFTKLKAFGICLSFIGVVLIVSNGKLEFFSSKTFIGDMLIIFDGFLWAIYTILGKSLLEKYNPEVLTAYAFALGSILLVPFAVYEGFSNPITFSTTVWISLLYLALLCSVFAYVMWYSALTAMDATRVAVFVYIVPFFTAIMAFFVLGERLGAFTVLGGILTIAGLYLTERY</sequence>
<feature type="domain" description="EamA" evidence="7">
    <location>
        <begin position="14"/>
        <end position="144"/>
    </location>
</feature>
<dbReference type="EMBL" id="CP005290">
    <property type="protein sequence ID" value="AGK60733.1"/>
    <property type="molecule type" value="Genomic_DNA"/>
</dbReference>
<feature type="transmembrane region" description="Helical" evidence="6">
    <location>
        <begin position="274"/>
        <end position="292"/>
    </location>
</feature>
<proteinExistence type="predicted"/>
<protein>
    <submittedName>
        <fullName evidence="8">Putative permease, DMT superfamily</fullName>
    </submittedName>
</protein>
<feature type="transmembrane region" description="Helical" evidence="6">
    <location>
        <begin position="43"/>
        <end position="61"/>
    </location>
</feature>
<dbReference type="Proteomes" id="UP000013307">
    <property type="component" value="Chromosome"/>
</dbReference>
<feature type="transmembrane region" description="Helical" evidence="6">
    <location>
        <begin position="157"/>
        <end position="176"/>
    </location>
</feature>